<dbReference type="GO" id="GO:0000160">
    <property type="term" value="P:phosphorelay signal transduction system"/>
    <property type="evidence" value="ECO:0007669"/>
    <property type="project" value="UniProtKB-KW"/>
</dbReference>
<keyword evidence="7" id="KW-1185">Reference proteome</keyword>
<organism evidence="6 7">
    <name type="scientific">Stagnimonas aquatica</name>
    <dbReference type="NCBI Taxonomy" id="2689987"/>
    <lineage>
        <taxon>Bacteria</taxon>
        <taxon>Pseudomonadati</taxon>
        <taxon>Pseudomonadota</taxon>
        <taxon>Gammaproteobacteria</taxon>
        <taxon>Nevskiales</taxon>
        <taxon>Nevskiaceae</taxon>
        <taxon>Stagnimonas</taxon>
    </lineage>
</organism>
<dbReference type="CDD" id="cd16917">
    <property type="entry name" value="HATPase_UhpB-NarQ-NarX-like"/>
    <property type="match status" value="1"/>
</dbReference>
<keyword evidence="4" id="KW-1133">Transmembrane helix</keyword>
<dbReference type="EMBL" id="RJVO01000007">
    <property type="protein sequence ID" value="ROH87801.1"/>
    <property type="molecule type" value="Genomic_DNA"/>
</dbReference>
<dbReference type="InterPro" id="IPR003594">
    <property type="entry name" value="HATPase_dom"/>
</dbReference>
<accession>A0A3N0V5G4</accession>
<dbReference type="InterPro" id="IPR036890">
    <property type="entry name" value="HATPase_C_sf"/>
</dbReference>
<dbReference type="Gene3D" id="3.30.565.10">
    <property type="entry name" value="Histidine kinase-like ATPase, C-terminal domain"/>
    <property type="match status" value="1"/>
</dbReference>
<keyword evidence="3" id="KW-0902">Two-component regulatory system</keyword>
<dbReference type="InParanoid" id="A0A3N0V5G4"/>
<reference evidence="6 7" key="1">
    <citation type="submission" date="2018-10" db="EMBL/GenBank/DDBJ databases">
        <authorList>
            <person name="Chen W.-M."/>
        </authorList>
    </citation>
    <scope>NUCLEOTIDE SEQUENCE [LARGE SCALE GENOMIC DNA]</scope>
    <source>
        <strain evidence="6 7">THS-13</strain>
    </source>
</reference>
<evidence type="ECO:0000313" key="7">
    <source>
        <dbReference type="Proteomes" id="UP000282106"/>
    </source>
</evidence>
<feature type="transmembrane region" description="Helical" evidence="4">
    <location>
        <begin position="6"/>
        <end position="23"/>
    </location>
</feature>
<dbReference type="Proteomes" id="UP000282106">
    <property type="component" value="Unassembled WGS sequence"/>
</dbReference>
<dbReference type="SMART" id="SM00387">
    <property type="entry name" value="HATPase_c"/>
    <property type="match status" value="1"/>
</dbReference>
<sequence>MNGSIPGLLIGLILAAGLGWWLGRRSARRVPPPVTPAASASADLGAARERERIYKDLHDDLGAKLLQLVHGAATAPQADLARAALQDLRDVVSRSRRPPAALGQLLAEIEAETRQRLAAAGAELVWEQDAALPEVALDQSQTLHLIRICREAVSNALRHGEAGWLRVRAFRAGVELMLEITDDGQFEAARIGAGAGTSGMRERAADLGGDIRWNEGTLGGTKVILRARVFAPPALP</sequence>
<gene>
    <name evidence="6" type="ORF">ED208_13895</name>
</gene>
<dbReference type="Pfam" id="PF02518">
    <property type="entry name" value="HATPase_c"/>
    <property type="match status" value="1"/>
</dbReference>
<dbReference type="PANTHER" id="PTHR24421">
    <property type="entry name" value="NITRATE/NITRITE SENSOR PROTEIN NARX-RELATED"/>
    <property type="match status" value="1"/>
</dbReference>
<evidence type="ECO:0000256" key="1">
    <source>
        <dbReference type="ARBA" id="ARBA00022679"/>
    </source>
</evidence>
<dbReference type="AlphaFoldDB" id="A0A3N0V5G4"/>
<feature type="domain" description="Histidine kinase/HSP90-like ATPase" evidence="5">
    <location>
        <begin position="140"/>
        <end position="231"/>
    </location>
</feature>
<protein>
    <submittedName>
        <fullName evidence="6">ATP-binding protein</fullName>
    </submittedName>
</protein>
<keyword evidence="6" id="KW-0547">Nucleotide-binding</keyword>
<dbReference type="GO" id="GO:0005524">
    <property type="term" value="F:ATP binding"/>
    <property type="evidence" value="ECO:0007669"/>
    <property type="project" value="UniProtKB-KW"/>
</dbReference>
<dbReference type="InterPro" id="IPR050482">
    <property type="entry name" value="Sensor_HK_TwoCompSys"/>
</dbReference>
<dbReference type="SUPFAM" id="SSF55874">
    <property type="entry name" value="ATPase domain of HSP90 chaperone/DNA topoisomerase II/histidine kinase"/>
    <property type="match status" value="1"/>
</dbReference>
<keyword evidence="4" id="KW-0472">Membrane</keyword>
<keyword evidence="1" id="KW-0808">Transferase</keyword>
<evidence type="ECO:0000256" key="3">
    <source>
        <dbReference type="ARBA" id="ARBA00023012"/>
    </source>
</evidence>
<keyword evidence="2" id="KW-0418">Kinase</keyword>
<dbReference type="GO" id="GO:0016301">
    <property type="term" value="F:kinase activity"/>
    <property type="evidence" value="ECO:0007669"/>
    <property type="project" value="UniProtKB-KW"/>
</dbReference>
<dbReference type="RefSeq" id="WP_123212525.1">
    <property type="nucleotide sequence ID" value="NZ_RJVO01000007.1"/>
</dbReference>
<evidence type="ECO:0000259" key="5">
    <source>
        <dbReference type="SMART" id="SM00387"/>
    </source>
</evidence>
<evidence type="ECO:0000256" key="4">
    <source>
        <dbReference type="SAM" id="Phobius"/>
    </source>
</evidence>
<comment type="caution">
    <text evidence="6">The sequence shown here is derived from an EMBL/GenBank/DDBJ whole genome shotgun (WGS) entry which is preliminary data.</text>
</comment>
<keyword evidence="4" id="KW-0812">Transmembrane</keyword>
<name>A0A3N0V5G4_9GAMM</name>
<evidence type="ECO:0000313" key="6">
    <source>
        <dbReference type="EMBL" id="ROH87801.1"/>
    </source>
</evidence>
<proteinExistence type="predicted"/>
<evidence type="ECO:0000256" key="2">
    <source>
        <dbReference type="ARBA" id="ARBA00022777"/>
    </source>
</evidence>
<keyword evidence="6" id="KW-0067">ATP-binding</keyword>